<organism evidence="1 2">
    <name type="scientific">Phomopsis amygdali</name>
    <name type="common">Fusicoccum amygdali</name>
    <dbReference type="NCBI Taxonomy" id="1214568"/>
    <lineage>
        <taxon>Eukaryota</taxon>
        <taxon>Fungi</taxon>
        <taxon>Dikarya</taxon>
        <taxon>Ascomycota</taxon>
        <taxon>Pezizomycotina</taxon>
        <taxon>Sordariomycetes</taxon>
        <taxon>Sordariomycetidae</taxon>
        <taxon>Diaporthales</taxon>
        <taxon>Diaporthaceae</taxon>
        <taxon>Diaporthe</taxon>
    </lineage>
</organism>
<dbReference type="EMBL" id="JAUJFL010000006">
    <property type="protein sequence ID" value="KAK2601460.1"/>
    <property type="molecule type" value="Genomic_DNA"/>
</dbReference>
<keyword evidence="2" id="KW-1185">Reference proteome</keyword>
<dbReference type="AlphaFoldDB" id="A0AAD9S881"/>
<evidence type="ECO:0000313" key="2">
    <source>
        <dbReference type="Proteomes" id="UP001265746"/>
    </source>
</evidence>
<gene>
    <name evidence="1" type="ORF">N8I77_010908</name>
</gene>
<sequence length="131" mass="14501">MRLFRLKRLPALSPTGRQFAINVEEGDLTHGDIVGKGLSQWLHDDLPHFEEIAGEPRAATLKANVAVMRRKNMKEIRALVIAGAAFERAEHWSRDETRKVSKYPKAVCTTGVMGVIKANHDDITDNVPGSG</sequence>
<dbReference type="Proteomes" id="UP001265746">
    <property type="component" value="Unassembled WGS sequence"/>
</dbReference>
<accession>A0AAD9S881</accession>
<comment type="caution">
    <text evidence="1">The sequence shown here is derived from an EMBL/GenBank/DDBJ whole genome shotgun (WGS) entry which is preliminary data.</text>
</comment>
<reference evidence="1" key="1">
    <citation type="submission" date="2023-06" db="EMBL/GenBank/DDBJ databases">
        <authorList>
            <person name="Noh H."/>
        </authorList>
    </citation>
    <scope>NUCLEOTIDE SEQUENCE</scope>
    <source>
        <strain evidence="1">DUCC20226</strain>
    </source>
</reference>
<protein>
    <submittedName>
        <fullName evidence="1">Uncharacterized protein</fullName>
    </submittedName>
</protein>
<evidence type="ECO:0000313" key="1">
    <source>
        <dbReference type="EMBL" id="KAK2601460.1"/>
    </source>
</evidence>
<name>A0AAD9S881_PHOAM</name>
<proteinExistence type="predicted"/>